<reference evidence="1 2" key="1">
    <citation type="submission" date="2019-02" db="EMBL/GenBank/DDBJ databases">
        <authorList>
            <person name="Feng G."/>
        </authorList>
    </citation>
    <scope>NUCLEOTIDE SEQUENCE [LARGE SCALE GENOMIC DNA]</scope>
    <source>
        <strain evidence="1 2">CCTCC AB 2011146</strain>
    </source>
</reference>
<evidence type="ECO:0000313" key="2">
    <source>
        <dbReference type="Proteomes" id="UP000291572"/>
    </source>
</evidence>
<protein>
    <submittedName>
        <fullName evidence="1">Uncharacterized protein</fullName>
    </submittedName>
</protein>
<dbReference type="EMBL" id="SEOO01000038">
    <property type="protein sequence ID" value="RYM07996.1"/>
    <property type="molecule type" value="Genomic_DNA"/>
</dbReference>
<dbReference type="OrthoDB" id="7478657at2"/>
<gene>
    <name evidence="1" type="ORF">EWH12_17835</name>
</gene>
<dbReference type="RefSeq" id="WP_129927391.1">
    <property type="nucleotide sequence ID" value="NZ_SEOO01000038.1"/>
</dbReference>
<comment type="caution">
    <text evidence="1">The sequence shown here is derived from an EMBL/GenBank/DDBJ whole genome shotgun (WGS) entry which is preliminary data.</text>
</comment>
<sequence length="79" mass="8604">MKAALDGYSAARKAEIEALTYQARLVVNLGRYPKAKYLPSLQDLLRPAKPDAPQSTDDMLAAFQDMQAAGAPIEIRKVA</sequence>
<name>A0A8G2DWS0_9SPHN</name>
<dbReference type="Proteomes" id="UP000291572">
    <property type="component" value="Unassembled WGS sequence"/>
</dbReference>
<dbReference type="AlphaFoldDB" id="A0A8G2DWS0"/>
<organism evidence="1 2">
    <name type="scientific">Sphingobium cupriresistens</name>
    <dbReference type="NCBI Taxonomy" id="1132417"/>
    <lineage>
        <taxon>Bacteria</taxon>
        <taxon>Pseudomonadati</taxon>
        <taxon>Pseudomonadota</taxon>
        <taxon>Alphaproteobacteria</taxon>
        <taxon>Sphingomonadales</taxon>
        <taxon>Sphingomonadaceae</taxon>
        <taxon>Sphingobium</taxon>
    </lineage>
</organism>
<accession>A0A8G2DWS0</accession>
<evidence type="ECO:0000313" key="1">
    <source>
        <dbReference type="EMBL" id="RYM07996.1"/>
    </source>
</evidence>
<proteinExistence type="predicted"/>